<dbReference type="InterPro" id="IPR036047">
    <property type="entry name" value="F-box-like_dom_sf"/>
</dbReference>
<organism evidence="2 3">
    <name type="scientific">Entomortierella chlamydospora</name>
    <dbReference type="NCBI Taxonomy" id="101097"/>
    <lineage>
        <taxon>Eukaryota</taxon>
        <taxon>Fungi</taxon>
        <taxon>Fungi incertae sedis</taxon>
        <taxon>Mucoromycota</taxon>
        <taxon>Mortierellomycotina</taxon>
        <taxon>Mortierellomycetes</taxon>
        <taxon>Mortierellales</taxon>
        <taxon>Mortierellaceae</taxon>
        <taxon>Entomortierella</taxon>
    </lineage>
</organism>
<evidence type="ECO:0000313" key="3">
    <source>
        <dbReference type="Proteomes" id="UP000703661"/>
    </source>
</evidence>
<proteinExistence type="predicted"/>
<dbReference type="CDD" id="cd09917">
    <property type="entry name" value="F-box_SF"/>
    <property type="match status" value="1"/>
</dbReference>
<feature type="domain" description="F-box" evidence="1">
    <location>
        <begin position="40"/>
        <end position="87"/>
    </location>
</feature>
<dbReference type="AlphaFoldDB" id="A0A9P6MRG5"/>
<reference evidence="2" key="1">
    <citation type="journal article" date="2020" name="Fungal Divers.">
        <title>Resolving the Mortierellaceae phylogeny through synthesis of multi-gene phylogenetics and phylogenomics.</title>
        <authorList>
            <person name="Vandepol N."/>
            <person name="Liber J."/>
            <person name="Desiro A."/>
            <person name="Na H."/>
            <person name="Kennedy M."/>
            <person name="Barry K."/>
            <person name="Grigoriev I.V."/>
            <person name="Miller A.N."/>
            <person name="O'Donnell K."/>
            <person name="Stajich J.E."/>
            <person name="Bonito G."/>
        </authorList>
    </citation>
    <scope>NUCLEOTIDE SEQUENCE</scope>
    <source>
        <strain evidence="2">NRRL 2769</strain>
    </source>
</reference>
<sequence length="529" mass="59404">MQKTGPKLSTASVCPKFLANLIPMITIPAKANSPPANSSPCNLMYLPGEIIDFILRKLEPRDLLHLTQVNQTLRYISLLRLEAWFDMRLPARERLLKSHTPELSPMECTPPIGPANDRGEGQAQVEFDLYVKLSLREFNQFQSGRNAAVSADCMVASAMVTAGNLLARLWRPDYSTLKQSTRFGKARRNALNLKNSGMNAANAINSITGSNSNSNSNSSTLSANDEIMRRAEFIVYWIAREVFVTGEMSPETAILVLEFLDEQYPIWGAIHTSHFSKLAESEIDSRIQPDLLLSDSFLFSNFFFRISQQVTEALLNKPCKTDISTTITVTATTITGTSLFKALQVPLPVPKEFKSMTHQVQCMMVWPLRSCQIDQFHCSQIKLFLPNDYCKYSNRHPAGFNSVLFDILQGGFLKASLTNFFFTRYDRTSPKTTKCSEPTTGEHAPMLCTESATSIKDLFEIPESKDISACLGRYWDLRQESDRILDAIIKGPEVNNAQMLSAMQTFTGVLSFTGKSSRITRPRKRVRRV</sequence>
<name>A0A9P6MRG5_9FUNG</name>
<accession>A0A9P6MRG5</accession>
<evidence type="ECO:0000313" key="2">
    <source>
        <dbReference type="EMBL" id="KAG0009988.1"/>
    </source>
</evidence>
<comment type="caution">
    <text evidence="2">The sequence shown here is derived from an EMBL/GenBank/DDBJ whole genome shotgun (WGS) entry which is preliminary data.</text>
</comment>
<gene>
    <name evidence="2" type="ORF">BGZ80_001881</name>
</gene>
<protein>
    <recommendedName>
        <fullName evidence="1">F-box domain-containing protein</fullName>
    </recommendedName>
</protein>
<keyword evidence="3" id="KW-1185">Reference proteome</keyword>
<dbReference type="SUPFAM" id="SSF81383">
    <property type="entry name" value="F-box domain"/>
    <property type="match status" value="1"/>
</dbReference>
<dbReference type="EMBL" id="JAAAID010001442">
    <property type="protein sequence ID" value="KAG0009988.1"/>
    <property type="molecule type" value="Genomic_DNA"/>
</dbReference>
<dbReference type="InterPro" id="IPR001810">
    <property type="entry name" value="F-box_dom"/>
</dbReference>
<evidence type="ECO:0000259" key="1">
    <source>
        <dbReference type="PROSITE" id="PS50181"/>
    </source>
</evidence>
<dbReference type="Proteomes" id="UP000703661">
    <property type="component" value="Unassembled WGS sequence"/>
</dbReference>
<dbReference type="PROSITE" id="PS50181">
    <property type="entry name" value="FBOX"/>
    <property type="match status" value="1"/>
</dbReference>